<gene>
    <name evidence="1" type="ORF">P3G67_20525</name>
</gene>
<accession>A0ABT5ZP14</accession>
<dbReference type="EMBL" id="JARJBC010000013">
    <property type="protein sequence ID" value="MDF3291569.1"/>
    <property type="molecule type" value="Genomic_DNA"/>
</dbReference>
<organism evidence="1 2">
    <name type="scientific">Streptomyces silvisoli</name>
    <dbReference type="NCBI Taxonomy" id="3034235"/>
    <lineage>
        <taxon>Bacteria</taxon>
        <taxon>Bacillati</taxon>
        <taxon>Actinomycetota</taxon>
        <taxon>Actinomycetes</taxon>
        <taxon>Kitasatosporales</taxon>
        <taxon>Streptomycetaceae</taxon>
        <taxon>Streptomyces</taxon>
    </lineage>
</organism>
<dbReference type="RefSeq" id="WP_276094749.1">
    <property type="nucleotide sequence ID" value="NZ_JARJBC010000013.1"/>
</dbReference>
<comment type="caution">
    <text evidence="1">The sequence shown here is derived from an EMBL/GenBank/DDBJ whole genome shotgun (WGS) entry which is preliminary data.</text>
</comment>
<evidence type="ECO:0000313" key="1">
    <source>
        <dbReference type="EMBL" id="MDF3291569.1"/>
    </source>
</evidence>
<reference evidence="1 2" key="1">
    <citation type="submission" date="2023-03" db="EMBL/GenBank/DDBJ databases">
        <title>Draft genome sequence of Streptomyces sp. RB6PN23 isolated from peat swamp forest in Thailand.</title>
        <authorList>
            <person name="Klaysubun C."/>
            <person name="Duangmal K."/>
        </authorList>
    </citation>
    <scope>NUCLEOTIDE SEQUENCE [LARGE SCALE GENOMIC DNA]</scope>
    <source>
        <strain evidence="1 2">RB6PN23</strain>
    </source>
</reference>
<evidence type="ECO:0008006" key="3">
    <source>
        <dbReference type="Google" id="ProtNLM"/>
    </source>
</evidence>
<protein>
    <recommendedName>
        <fullName evidence="3">Nuclear transport factor 2 family protein</fullName>
    </recommendedName>
</protein>
<proteinExistence type="predicted"/>
<dbReference type="Proteomes" id="UP001216579">
    <property type="component" value="Unassembled WGS sequence"/>
</dbReference>
<name>A0ABT5ZP14_9ACTN</name>
<sequence length="167" mass="18439">MITLTPIECAIRRALLTRAQDADPAEPLDACLSYKDLGLLVDPGGEHSGMSRPPFRTMFPALGHVSTYEVEHGRPMLSALVVAEQSGTPGPGFTELARSMQFQVIDDTAFWRLELGEVVQFWTQQDPVMLLDSAIDQVMEEIRAIHSMVRSMAPRDGQDVRGTITGR</sequence>
<evidence type="ECO:0000313" key="2">
    <source>
        <dbReference type="Proteomes" id="UP001216579"/>
    </source>
</evidence>
<keyword evidence="2" id="KW-1185">Reference proteome</keyword>